<evidence type="ECO:0000256" key="7">
    <source>
        <dbReference type="ARBA" id="ARBA00022842"/>
    </source>
</evidence>
<proteinExistence type="inferred from homology"/>
<evidence type="ECO:0000313" key="9">
    <source>
        <dbReference type="EMBL" id="MBO4161464.1"/>
    </source>
</evidence>
<dbReference type="CDD" id="cd09725">
    <property type="entry name" value="Cas2_I_II_III"/>
    <property type="match status" value="1"/>
</dbReference>
<keyword evidence="10" id="KW-1185">Reference proteome</keyword>
<accession>A0ABS3V778</accession>
<organism evidence="9 10">
    <name type="scientific">Micromonospora antibiotica</name>
    <dbReference type="NCBI Taxonomy" id="2807623"/>
    <lineage>
        <taxon>Bacteria</taxon>
        <taxon>Bacillati</taxon>
        <taxon>Actinomycetota</taxon>
        <taxon>Actinomycetes</taxon>
        <taxon>Micromonosporales</taxon>
        <taxon>Micromonosporaceae</taxon>
        <taxon>Micromonospora</taxon>
    </lineage>
</organism>
<keyword evidence="3" id="KW-0540">Nuclease</keyword>
<sequence length="96" mass="10737">MNRPVLVVYDIVNDRRRAEVRARLGPIADRIQYSGWLVPPEVNLTAARVVADLAAVAGPADRIHGHALCPGCARRARWLPIRQPHHLTRQPGWTAH</sequence>
<reference evidence="9 10" key="1">
    <citation type="submission" date="2021-03" db="EMBL/GenBank/DDBJ databases">
        <authorList>
            <person name="Lee D.-H."/>
        </authorList>
    </citation>
    <scope>NUCLEOTIDE SEQUENCE [LARGE SCALE GENOMIC DNA]</scope>
    <source>
        <strain evidence="9 10">MMS20-R2-23</strain>
    </source>
</reference>
<comment type="caution">
    <text evidence="9">The sequence shown here is derived from an EMBL/GenBank/DDBJ whole genome shotgun (WGS) entry which is preliminary data.</text>
</comment>
<evidence type="ECO:0000256" key="6">
    <source>
        <dbReference type="ARBA" id="ARBA00022801"/>
    </source>
</evidence>
<dbReference type="Gene3D" id="3.30.70.240">
    <property type="match status" value="1"/>
</dbReference>
<comment type="cofactor">
    <cofactor evidence="1">
        <name>Mg(2+)</name>
        <dbReference type="ChEBI" id="CHEBI:18420"/>
    </cofactor>
</comment>
<keyword evidence="8" id="KW-0051">Antiviral defense</keyword>
<dbReference type="InterPro" id="IPR019199">
    <property type="entry name" value="Virulence_VapD/CRISPR_Cas2"/>
</dbReference>
<dbReference type="InterPro" id="IPR021127">
    <property type="entry name" value="CRISPR_associated_Cas2"/>
</dbReference>
<gene>
    <name evidence="9" type="ORF">JQN83_11665</name>
</gene>
<dbReference type="EMBL" id="JAGFWR010000004">
    <property type="protein sequence ID" value="MBO4161464.1"/>
    <property type="molecule type" value="Genomic_DNA"/>
</dbReference>
<comment type="similarity">
    <text evidence="2">Belongs to the CRISPR-associated endoribonuclease Cas2 protein family.</text>
</comment>
<dbReference type="SUPFAM" id="SSF143430">
    <property type="entry name" value="TTP0101/SSO1404-like"/>
    <property type="match status" value="1"/>
</dbReference>
<evidence type="ECO:0000256" key="1">
    <source>
        <dbReference type="ARBA" id="ARBA00001946"/>
    </source>
</evidence>
<dbReference type="Proteomes" id="UP000671399">
    <property type="component" value="Unassembled WGS sequence"/>
</dbReference>
<dbReference type="GO" id="GO:0004519">
    <property type="term" value="F:endonuclease activity"/>
    <property type="evidence" value="ECO:0007669"/>
    <property type="project" value="UniProtKB-KW"/>
</dbReference>
<name>A0ABS3V778_9ACTN</name>
<protein>
    <submittedName>
        <fullName evidence="9">CRISPR-associated endonuclease Cas2</fullName>
    </submittedName>
</protein>
<evidence type="ECO:0000256" key="8">
    <source>
        <dbReference type="ARBA" id="ARBA00023118"/>
    </source>
</evidence>
<keyword evidence="6" id="KW-0378">Hydrolase</keyword>
<dbReference type="Pfam" id="PF09827">
    <property type="entry name" value="CRISPR_Cas2"/>
    <property type="match status" value="1"/>
</dbReference>
<keyword evidence="5 9" id="KW-0255">Endonuclease</keyword>
<evidence type="ECO:0000313" key="10">
    <source>
        <dbReference type="Proteomes" id="UP000671399"/>
    </source>
</evidence>
<evidence type="ECO:0000256" key="5">
    <source>
        <dbReference type="ARBA" id="ARBA00022759"/>
    </source>
</evidence>
<evidence type="ECO:0000256" key="4">
    <source>
        <dbReference type="ARBA" id="ARBA00022723"/>
    </source>
</evidence>
<evidence type="ECO:0000256" key="2">
    <source>
        <dbReference type="ARBA" id="ARBA00009959"/>
    </source>
</evidence>
<keyword evidence="7" id="KW-0460">Magnesium</keyword>
<evidence type="ECO:0000256" key="3">
    <source>
        <dbReference type="ARBA" id="ARBA00022722"/>
    </source>
</evidence>
<keyword evidence="4" id="KW-0479">Metal-binding</keyword>
<dbReference type="RefSeq" id="WP_208567108.1">
    <property type="nucleotide sequence ID" value="NZ_JAGFWR010000004.1"/>
</dbReference>